<dbReference type="PANTHER" id="PTHR12899:SF3">
    <property type="entry name" value="LARGE RIBOSOMAL SUBUNIT PROTEIN UL18M"/>
    <property type="match status" value="1"/>
</dbReference>
<organism evidence="9">
    <name type="scientific">uncultured delta proteobacterium Rifle_16ft_4_minimus_1997</name>
    <dbReference type="NCBI Taxonomy" id="1665176"/>
    <lineage>
        <taxon>Bacteria</taxon>
        <taxon>Deltaproteobacteria</taxon>
        <taxon>environmental samples</taxon>
    </lineage>
</organism>
<dbReference type="InterPro" id="IPR057268">
    <property type="entry name" value="Ribosomal_L18"/>
</dbReference>
<dbReference type="EMBL" id="KT006970">
    <property type="protein sequence ID" value="AKQ01544.1"/>
    <property type="molecule type" value="Genomic_DNA"/>
</dbReference>
<keyword evidence="2 7" id="KW-0699">rRNA-binding</keyword>
<evidence type="ECO:0000256" key="4">
    <source>
        <dbReference type="ARBA" id="ARBA00022980"/>
    </source>
</evidence>
<dbReference type="CDD" id="cd00432">
    <property type="entry name" value="Ribosomal_L18_L5e"/>
    <property type="match status" value="1"/>
</dbReference>
<reference evidence="9" key="1">
    <citation type="journal article" date="2015" name="ISME J.">
        <title>Aquifer environment selects for microbial species cohorts in sediment and groundwater.</title>
        <authorList>
            <person name="Hug L.A."/>
            <person name="Thomas B.C."/>
            <person name="Brown C.T."/>
            <person name="Frischkorn K.R."/>
            <person name="Williams K.H."/>
            <person name="Tringe S.G."/>
            <person name="Banfield J.F."/>
        </authorList>
    </citation>
    <scope>NUCLEOTIDE SEQUENCE</scope>
</reference>
<evidence type="ECO:0000256" key="1">
    <source>
        <dbReference type="ARBA" id="ARBA00007116"/>
    </source>
</evidence>
<keyword evidence="5 7" id="KW-0687">Ribonucleoprotein</keyword>
<dbReference type="AlphaFoldDB" id="A0A0H4TLW6"/>
<dbReference type="GO" id="GO:0005737">
    <property type="term" value="C:cytoplasm"/>
    <property type="evidence" value="ECO:0007669"/>
    <property type="project" value="UniProtKB-ARBA"/>
</dbReference>
<evidence type="ECO:0000256" key="8">
    <source>
        <dbReference type="SAM" id="MobiDB-lite"/>
    </source>
</evidence>
<feature type="region of interest" description="Disordered" evidence="8">
    <location>
        <begin position="1"/>
        <end position="20"/>
    </location>
</feature>
<dbReference type="GO" id="GO:0006412">
    <property type="term" value="P:translation"/>
    <property type="evidence" value="ECO:0007669"/>
    <property type="project" value="UniProtKB-UniRule"/>
</dbReference>
<protein>
    <recommendedName>
        <fullName evidence="6 7">Large ribosomal subunit protein uL18</fullName>
    </recommendedName>
</protein>
<evidence type="ECO:0000256" key="3">
    <source>
        <dbReference type="ARBA" id="ARBA00022884"/>
    </source>
</evidence>
<dbReference type="SUPFAM" id="SSF53137">
    <property type="entry name" value="Translational machinery components"/>
    <property type="match status" value="1"/>
</dbReference>
<dbReference type="Gene3D" id="3.30.420.100">
    <property type="match status" value="1"/>
</dbReference>
<dbReference type="GO" id="GO:0008097">
    <property type="term" value="F:5S rRNA binding"/>
    <property type="evidence" value="ECO:0007669"/>
    <property type="project" value="TreeGrafter"/>
</dbReference>
<dbReference type="PANTHER" id="PTHR12899">
    <property type="entry name" value="39S RIBOSOMAL PROTEIN L18, MITOCHONDRIAL"/>
    <property type="match status" value="1"/>
</dbReference>
<evidence type="ECO:0000256" key="6">
    <source>
        <dbReference type="ARBA" id="ARBA00035197"/>
    </source>
</evidence>
<dbReference type="GO" id="GO:0003735">
    <property type="term" value="F:structural constituent of ribosome"/>
    <property type="evidence" value="ECO:0007669"/>
    <property type="project" value="InterPro"/>
</dbReference>
<evidence type="ECO:0000256" key="5">
    <source>
        <dbReference type="ARBA" id="ARBA00023274"/>
    </source>
</evidence>
<dbReference type="InterPro" id="IPR005484">
    <property type="entry name" value="Ribosomal_uL18_bac/plant/anim"/>
</dbReference>
<comment type="similarity">
    <text evidence="1 7">Belongs to the universal ribosomal protein uL18 family.</text>
</comment>
<dbReference type="GO" id="GO:1990904">
    <property type="term" value="C:ribonucleoprotein complex"/>
    <property type="evidence" value="ECO:0007669"/>
    <property type="project" value="UniProtKB-KW"/>
</dbReference>
<dbReference type="InterPro" id="IPR004389">
    <property type="entry name" value="Ribosomal_uL18_bac-type"/>
</dbReference>
<gene>
    <name evidence="7" type="primary">rplR</name>
</gene>
<accession>A0A0H4TLW6</accession>
<keyword evidence="3 7" id="KW-0694">RNA-binding</keyword>
<proteinExistence type="inferred from homology"/>
<keyword evidence="4 7" id="KW-0689">Ribosomal protein</keyword>
<comment type="function">
    <text evidence="7">This is one of the proteins that bind and probably mediate the attachment of the 5S RNA into the large ribosomal subunit, where it forms part of the central protuberance.</text>
</comment>
<evidence type="ECO:0000313" key="9">
    <source>
        <dbReference type="EMBL" id="AKQ01544.1"/>
    </source>
</evidence>
<dbReference type="HAMAP" id="MF_01337_B">
    <property type="entry name" value="Ribosomal_uL18_B"/>
    <property type="match status" value="1"/>
</dbReference>
<dbReference type="NCBIfam" id="TIGR00060">
    <property type="entry name" value="L18_bact"/>
    <property type="match status" value="1"/>
</dbReference>
<name>A0A0H4TLW6_9DELT</name>
<comment type="subunit">
    <text evidence="7">Part of the 50S ribosomal subunit; part of the 5S rRNA/L5/L18/L25 subcomplex. Contacts the 5S and 23S rRNAs.</text>
</comment>
<dbReference type="Pfam" id="PF00861">
    <property type="entry name" value="Ribosomal_L18p"/>
    <property type="match status" value="1"/>
</dbReference>
<dbReference type="GO" id="GO:0005840">
    <property type="term" value="C:ribosome"/>
    <property type="evidence" value="ECO:0007669"/>
    <property type="project" value="UniProtKB-KW"/>
</dbReference>
<sequence length="121" mass="13573">MLSNQRESGRERRQKRVRKKVWGTDARPRVCVFRSLKHTYVQVISDESRVTLLSVSTVSKGLRDSLKKTKGVAAAKQVGLVLAQACKDKNITRVVFDRNGFLYHGRVKALAEGAREGGLTF</sequence>
<evidence type="ECO:0000256" key="2">
    <source>
        <dbReference type="ARBA" id="ARBA00022730"/>
    </source>
</evidence>
<dbReference type="FunFam" id="3.30.420.100:FF:000001">
    <property type="entry name" value="50S ribosomal protein L18"/>
    <property type="match status" value="1"/>
</dbReference>
<evidence type="ECO:0000256" key="7">
    <source>
        <dbReference type="HAMAP-Rule" id="MF_01337"/>
    </source>
</evidence>